<keyword evidence="1" id="KW-0472">Membrane</keyword>
<sequence>MTERNPDPVTAPSTTSPALIALAWIVVAIPLLYGLWQAILKAAKLFTG</sequence>
<keyword evidence="1" id="KW-1133">Transmembrane helix</keyword>
<dbReference type="EMBL" id="JAAOIV010000011">
    <property type="protein sequence ID" value="NHN56979.1"/>
    <property type="molecule type" value="Genomic_DNA"/>
</dbReference>
<feature type="transmembrane region" description="Helical" evidence="1">
    <location>
        <begin position="18"/>
        <end position="36"/>
    </location>
</feature>
<dbReference type="RefSeq" id="WP_166197755.1">
    <property type="nucleotide sequence ID" value="NZ_JAAOIV010000011.1"/>
</dbReference>
<evidence type="ECO:0000313" key="3">
    <source>
        <dbReference type="Proteomes" id="UP000744769"/>
    </source>
</evidence>
<accession>A0A967B2W0</accession>
<keyword evidence="1" id="KW-0812">Transmembrane</keyword>
<proteinExistence type="predicted"/>
<keyword evidence="3" id="KW-1185">Reference proteome</keyword>
<gene>
    <name evidence="2" type="ORF">G9U51_14500</name>
</gene>
<organism evidence="2 3">
    <name type="scientific">Metallococcus carri</name>
    <dbReference type="NCBI Taxonomy" id="1656884"/>
    <lineage>
        <taxon>Bacteria</taxon>
        <taxon>Bacillati</taxon>
        <taxon>Actinomycetota</taxon>
        <taxon>Actinomycetes</taxon>
        <taxon>Micrococcales</taxon>
        <taxon>Dermacoccaceae</taxon>
        <taxon>Metallococcus</taxon>
    </lineage>
</organism>
<protein>
    <recommendedName>
        <fullName evidence="4">Oxalate:formate antiporter</fullName>
    </recommendedName>
</protein>
<dbReference type="AlphaFoldDB" id="A0A967B2W0"/>
<evidence type="ECO:0000256" key="1">
    <source>
        <dbReference type="SAM" id="Phobius"/>
    </source>
</evidence>
<evidence type="ECO:0000313" key="2">
    <source>
        <dbReference type="EMBL" id="NHN56979.1"/>
    </source>
</evidence>
<reference evidence="2" key="1">
    <citation type="submission" date="2020-03" db="EMBL/GenBank/DDBJ databases">
        <title>Draft sequencing of Calidifontibacter sp. DB0510.</title>
        <authorList>
            <person name="Kim D.-U."/>
        </authorList>
    </citation>
    <scope>NUCLEOTIDE SEQUENCE</scope>
    <source>
        <strain evidence="2">DB0510</strain>
    </source>
</reference>
<dbReference type="Proteomes" id="UP000744769">
    <property type="component" value="Unassembled WGS sequence"/>
</dbReference>
<name>A0A967B2W0_9MICO</name>
<comment type="caution">
    <text evidence="2">The sequence shown here is derived from an EMBL/GenBank/DDBJ whole genome shotgun (WGS) entry which is preliminary data.</text>
</comment>
<evidence type="ECO:0008006" key="4">
    <source>
        <dbReference type="Google" id="ProtNLM"/>
    </source>
</evidence>